<proteinExistence type="predicted"/>
<name>A0A3A6PUX4_STRAG</name>
<dbReference type="AlphaFoldDB" id="A0A3A6PUX4"/>
<dbReference type="Proteomes" id="UP000256718">
    <property type="component" value="Unassembled WGS sequence"/>
</dbReference>
<sequence length="38" mass="4485">MTENMIEFRKLNSFFRVILVTAKIFFIAMTIVNSFIKA</sequence>
<protein>
    <submittedName>
        <fullName evidence="2">Uncharacterized protein</fullName>
    </submittedName>
</protein>
<accession>A0A3A6PUX4</accession>
<organism evidence="2 3">
    <name type="scientific">Streptococcus agalactiae</name>
    <dbReference type="NCBI Taxonomy" id="1311"/>
    <lineage>
        <taxon>Bacteria</taxon>
        <taxon>Bacillati</taxon>
        <taxon>Bacillota</taxon>
        <taxon>Bacilli</taxon>
        <taxon>Lactobacillales</taxon>
        <taxon>Streptococcaceae</taxon>
        <taxon>Streptococcus</taxon>
    </lineage>
</organism>
<gene>
    <name evidence="2" type="ORF">C4618_09765</name>
</gene>
<evidence type="ECO:0000313" key="3">
    <source>
        <dbReference type="Proteomes" id="UP000256718"/>
    </source>
</evidence>
<keyword evidence="1" id="KW-0472">Membrane</keyword>
<keyword evidence="1" id="KW-0812">Transmembrane</keyword>
<feature type="transmembrane region" description="Helical" evidence="1">
    <location>
        <begin position="14"/>
        <end position="36"/>
    </location>
</feature>
<keyword evidence="1" id="KW-1133">Transmembrane helix</keyword>
<evidence type="ECO:0000256" key="1">
    <source>
        <dbReference type="SAM" id="Phobius"/>
    </source>
</evidence>
<evidence type="ECO:0000313" key="2">
    <source>
        <dbReference type="EMBL" id="RDY79018.1"/>
    </source>
</evidence>
<comment type="caution">
    <text evidence="2">The sequence shown here is derived from an EMBL/GenBank/DDBJ whole genome shotgun (WGS) entry which is preliminary data.</text>
</comment>
<dbReference type="EMBL" id="QHGZ01000206">
    <property type="protein sequence ID" value="RDY79018.1"/>
    <property type="molecule type" value="Genomic_DNA"/>
</dbReference>
<reference evidence="2 3" key="1">
    <citation type="journal article" date="2018" name="Emerg. Microbes Infect.">
        <title>Phenotypic and molecular analysis of nontypeable Group B streptococci: identification of cps2a and hybrid cps2a/cps5 Group B streptococcal capsule gene clusters.</title>
        <authorList>
            <person name="Alhhazmi A."/>
            <person name="Tyrrell G.J."/>
        </authorList>
    </citation>
    <scope>NUCLEOTIDE SEQUENCE [LARGE SCALE GENOMIC DNA]</scope>
    <source>
        <strain evidence="2 3">PLGBS17</strain>
    </source>
</reference>